<feature type="domain" description="ADP ribosyltransferase" evidence="2">
    <location>
        <begin position="82"/>
        <end position="228"/>
    </location>
</feature>
<keyword evidence="4" id="KW-1185">Reference proteome</keyword>
<dbReference type="EMBL" id="FNGF01000006">
    <property type="protein sequence ID" value="SDL52166.1"/>
    <property type="molecule type" value="Genomic_DNA"/>
</dbReference>
<protein>
    <submittedName>
        <fullName evidence="3">ADP-ribosyltransferase exoenzyme</fullName>
    </submittedName>
</protein>
<accession>A0A1G9KRC4</accession>
<name>A0A1G9KRC4_9ACTN</name>
<reference evidence="4" key="1">
    <citation type="submission" date="2016-10" db="EMBL/GenBank/DDBJ databases">
        <authorList>
            <person name="Varghese N."/>
            <person name="Submissions S."/>
        </authorList>
    </citation>
    <scope>NUCLEOTIDE SEQUENCE [LARGE SCALE GENOMIC DNA]</scope>
    <source>
        <strain evidence="4">CGMCC 4.3147</strain>
    </source>
</reference>
<evidence type="ECO:0000256" key="1">
    <source>
        <dbReference type="SAM" id="MobiDB-lite"/>
    </source>
</evidence>
<dbReference type="Pfam" id="PF03496">
    <property type="entry name" value="ADPrib_exo_Tox"/>
    <property type="match status" value="1"/>
</dbReference>
<gene>
    <name evidence="3" type="ORF">SAMN05216298_4207</name>
</gene>
<dbReference type="GO" id="GO:0005576">
    <property type="term" value="C:extracellular region"/>
    <property type="evidence" value="ECO:0007669"/>
    <property type="project" value="InterPro"/>
</dbReference>
<dbReference type="OrthoDB" id="3194844at2"/>
<feature type="region of interest" description="Disordered" evidence="1">
    <location>
        <begin position="1"/>
        <end position="158"/>
    </location>
</feature>
<evidence type="ECO:0000313" key="3">
    <source>
        <dbReference type="EMBL" id="SDL52166.1"/>
    </source>
</evidence>
<dbReference type="Gene3D" id="3.90.176.10">
    <property type="entry name" value="Toxin ADP-ribosyltransferase, Chain A, domain 1"/>
    <property type="match status" value="1"/>
</dbReference>
<dbReference type="SUPFAM" id="SSF56399">
    <property type="entry name" value="ADP-ribosylation"/>
    <property type="match status" value="1"/>
</dbReference>
<evidence type="ECO:0000259" key="2">
    <source>
        <dbReference type="Pfam" id="PF03496"/>
    </source>
</evidence>
<proteinExistence type="predicted"/>
<feature type="compositionally biased region" description="Basic and acidic residues" evidence="1">
    <location>
        <begin position="120"/>
        <end position="130"/>
    </location>
</feature>
<dbReference type="STRING" id="380244.SAMN05216298_4207"/>
<dbReference type="GO" id="GO:0016740">
    <property type="term" value="F:transferase activity"/>
    <property type="evidence" value="ECO:0007669"/>
    <property type="project" value="UniProtKB-KW"/>
</dbReference>
<dbReference type="Proteomes" id="UP000198662">
    <property type="component" value="Unassembled WGS sequence"/>
</dbReference>
<dbReference type="RefSeq" id="WP_091053395.1">
    <property type="nucleotide sequence ID" value="NZ_FNGF01000006.1"/>
</dbReference>
<organism evidence="3 4">
    <name type="scientific">Glycomyces sambucus</name>
    <dbReference type="NCBI Taxonomy" id="380244"/>
    <lineage>
        <taxon>Bacteria</taxon>
        <taxon>Bacillati</taxon>
        <taxon>Actinomycetota</taxon>
        <taxon>Actinomycetes</taxon>
        <taxon>Glycomycetales</taxon>
        <taxon>Glycomycetaceae</taxon>
        <taxon>Glycomyces</taxon>
    </lineage>
</organism>
<dbReference type="PROSITE" id="PS51996">
    <property type="entry name" value="TR_MART"/>
    <property type="match status" value="1"/>
</dbReference>
<sequence length="239" mass="26519">MPPKRSSSPVGAKLLSKPLEDAKVFRLAKGSERSKVPPPVPPKPKPEDLLKKKKTPPPVPPKPKPEDLKKKPPPVPPKPKPKQDLTPEDEAALSSYTQGGFRQMNPHLRDPSQTLGPMRKKFDEKADRVSEALGKLPNEPGKTYRGADLRNLPDVRNQYQPGNVVKENAFTSTSKNQDTALSGDFKGDTLFNINGKNGKNVTKYSPHDEEEILFDKGTSFRVDSVTRKGNMDHIDMTEL</sequence>
<dbReference type="InterPro" id="IPR003540">
    <property type="entry name" value="ADP-ribosyltransferase"/>
</dbReference>
<evidence type="ECO:0000313" key="4">
    <source>
        <dbReference type="Proteomes" id="UP000198662"/>
    </source>
</evidence>
<feature type="compositionally biased region" description="Basic and acidic residues" evidence="1">
    <location>
        <begin position="18"/>
        <end position="35"/>
    </location>
</feature>
<dbReference type="AlphaFoldDB" id="A0A1G9KRC4"/>
<keyword evidence="3" id="KW-0808">Transferase</keyword>